<name>A0A6L2JQY9_TANCI</name>
<evidence type="ECO:0000259" key="8">
    <source>
        <dbReference type="Pfam" id="PF22898"/>
    </source>
</evidence>
<keyword evidence="6 7" id="KW-0472">Membrane</keyword>
<dbReference type="Pfam" id="PF23196">
    <property type="entry name" value="NOMO_6th"/>
    <property type="match status" value="1"/>
</dbReference>
<evidence type="ECO:0000256" key="7">
    <source>
        <dbReference type="SAM" id="Phobius"/>
    </source>
</evidence>
<feature type="domain" description="NOMO third transthyretin-like" evidence="12">
    <location>
        <begin position="444"/>
        <end position="512"/>
    </location>
</feature>
<dbReference type="Pfam" id="PF23662">
    <property type="entry name" value="DUF7152"/>
    <property type="match status" value="1"/>
</dbReference>
<dbReference type="InterPro" id="IPR055576">
    <property type="entry name" value="DUF7152"/>
</dbReference>
<comment type="caution">
    <text evidence="17">The sequence shown here is derived from an EMBL/GenBank/DDBJ whole genome shotgun (WGS) entry which is preliminary data.</text>
</comment>
<evidence type="ECO:0000259" key="13">
    <source>
        <dbReference type="Pfam" id="PF23194"/>
    </source>
</evidence>
<dbReference type="InterPro" id="IPR055074">
    <property type="entry name" value="NOMO1-3_2nd"/>
</dbReference>
<feature type="domain" description="NOMO-like N-terminal beta-sandwich" evidence="8">
    <location>
        <begin position="232"/>
        <end position="309"/>
    </location>
</feature>
<dbReference type="InterPro" id="IPR003961">
    <property type="entry name" value="FN3_dom"/>
</dbReference>
<gene>
    <name evidence="17" type="ORF">Tci_010223</name>
</gene>
<keyword evidence="5 7" id="KW-1133">Transmembrane helix</keyword>
<evidence type="ECO:0000256" key="4">
    <source>
        <dbReference type="ARBA" id="ARBA00022824"/>
    </source>
</evidence>
<dbReference type="Pfam" id="PF22904">
    <property type="entry name" value="NOMO1-like_2nd"/>
    <property type="match status" value="1"/>
</dbReference>
<dbReference type="PANTHER" id="PTHR23303:SF14">
    <property type="entry name" value="BOS COMPLEX SUBUNIT NOMO1-RELATED"/>
    <property type="match status" value="1"/>
</dbReference>
<keyword evidence="2 7" id="KW-0812">Transmembrane</keyword>
<feature type="domain" description="DUF7152" evidence="16">
    <location>
        <begin position="1229"/>
        <end position="1327"/>
    </location>
</feature>
<dbReference type="SUPFAM" id="SSF49464">
    <property type="entry name" value="Carboxypeptidase regulatory domain-like"/>
    <property type="match status" value="1"/>
</dbReference>
<feature type="domain" description="NOMO fifth transthyretin-like" evidence="13">
    <location>
        <begin position="594"/>
        <end position="668"/>
    </location>
</feature>
<dbReference type="InterPro" id="IPR056190">
    <property type="entry name" value="NOMO_5th"/>
</dbReference>
<proteinExistence type="predicted"/>
<dbReference type="Pfam" id="PF13620">
    <property type="entry name" value="CarboxypepD_reg"/>
    <property type="match status" value="1"/>
</dbReference>
<accession>A0A6L2JQY9</accession>
<dbReference type="GO" id="GO:0030246">
    <property type="term" value="F:carbohydrate binding"/>
    <property type="evidence" value="ECO:0007669"/>
    <property type="project" value="InterPro"/>
</dbReference>
<protein>
    <submittedName>
        <fullName evidence="17">Nodal modulator 1</fullName>
    </submittedName>
</protein>
<dbReference type="Pfam" id="PF23193">
    <property type="entry name" value="NOMO_3rd"/>
    <property type="match status" value="1"/>
</dbReference>
<feature type="domain" description="NOMO sixth transthyretin-like" evidence="14">
    <location>
        <begin position="678"/>
        <end position="758"/>
    </location>
</feature>
<evidence type="ECO:0000259" key="16">
    <source>
        <dbReference type="Pfam" id="PF23662"/>
    </source>
</evidence>
<dbReference type="InterPro" id="IPR056319">
    <property type="entry name" value="NOMO_7th"/>
</dbReference>
<reference evidence="17" key="1">
    <citation type="journal article" date="2019" name="Sci. Rep.">
        <title>Draft genome of Tanacetum cinerariifolium, the natural source of mosquito coil.</title>
        <authorList>
            <person name="Yamashiro T."/>
            <person name="Shiraishi A."/>
            <person name="Satake H."/>
            <person name="Nakayama K."/>
        </authorList>
    </citation>
    <scope>NUCLEOTIDE SEQUENCE</scope>
</reference>
<feature type="domain" description="NOMO-like ninth beta-sandwich" evidence="9">
    <location>
        <begin position="962"/>
        <end position="1038"/>
    </location>
</feature>
<evidence type="ECO:0000259" key="12">
    <source>
        <dbReference type="Pfam" id="PF23193"/>
    </source>
</evidence>
<dbReference type="InterPro" id="IPR008969">
    <property type="entry name" value="CarboxyPept-like_regulatory"/>
</dbReference>
<evidence type="ECO:0000259" key="14">
    <source>
        <dbReference type="Pfam" id="PF23196"/>
    </source>
</evidence>
<evidence type="ECO:0000256" key="5">
    <source>
        <dbReference type="ARBA" id="ARBA00022989"/>
    </source>
</evidence>
<dbReference type="InterPro" id="IPR013784">
    <property type="entry name" value="Carb-bd-like_fold"/>
</dbReference>
<evidence type="ECO:0000313" key="17">
    <source>
        <dbReference type="EMBL" id="GEU38245.1"/>
    </source>
</evidence>
<dbReference type="Pfam" id="PF23141">
    <property type="entry name" value="Ig_NOMO"/>
    <property type="match status" value="1"/>
</dbReference>
<feature type="domain" description="NOMO second beta-sandwich" evidence="10">
    <location>
        <begin position="311"/>
        <end position="406"/>
    </location>
</feature>
<dbReference type="FunFam" id="3.30.420.100:FF:000004">
    <property type="entry name" value="50S ribosomal protein L18"/>
    <property type="match status" value="1"/>
</dbReference>
<dbReference type="InterPro" id="IPR055075">
    <property type="entry name" value="NOMO-like_N"/>
</dbReference>
<feature type="transmembrane region" description="Helical" evidence="7">
    <location>
        <begin position="1334"/>
        <end position="1352"/>
    </location>
</feature>
<dbReference type="InterPro" id="IPR056188">
    <property type="entry name" value="NOMO_6th"/>
</dbReference>
<comment type="subcellular location">
    <subcellularLocation>
        <location evidence="1">Endoplasmic reticulum membrane</location>
        <topology evidence="1">Single-pass type I membrane protein</topology>
    </subcellularLocation>
</comment>
<dbReference type="InterPro" id="IPR056187">
    <property type="entry name" value="NOMO_8th"/>
</dbReference>
<sequence>MLKRVCLMPYMHGSEKTKICLNAITRHIHGGQPHSGPRSFFGVEDFLDDDNSRPYTYQKEKKSKNPNKHISFKQRTIAYMEPFTLDVFISKRFVSASLTHRVTSKQVAVAGTNSKDIKAELQSRSDIPACLAIGRILSQRAREADVYTASYTPRERDKFEGKIRAVVQSLIDNAPLSLTMVHQHHNNNNYFISIFILIISTVHVSTLAFADSIHGCGGFVESSSSLIKSRKATDSKFDYSDIAVELRTLDGLVKDTTQCAPNGYYFMPVYDKGSFVIKIKGPEGWSWDPHQVPVHVDHTGCNKNEDINFRFTGFSVSGKVVGAVGGVSCSSTNGGPSNVNVELLDSSGNVVSSVLTSVAGSYSFINIIPGRYILRASHNDLNIEVKGSTEVELGFGNIQVADIFFVSGYDIRGSVVAQGNPILGVHFYLHSDDVKEVHCPQGSGDASRDKTALCHAISDADGTFKFKSIPCGVYKLIPYYKGENTVFDVSPPSAFVTVQHGHATISEKFQVTGFSVGGRIVDSNGNGVDGVKIVLDGVEKSITDKEGYYKLDQVTSKKYQIEAKKDHYKFGKLVNLMVLPNMASVPDIKAVSYDVCGSVRTVDSGYKAKVALTHGPDNVKPQMKQTDENGYFCFEVPPGDYRLSAIAAKPDATPDLLFSPPHIDVNVNGPLMSPKFYQARVNLHGSITCKEKCDSSISVALVRLDAKSNEKKQTVGLTDSSNEFLFQNVLPGKYKLEVKHLSEGAISGEDKWCWEQNSVPVNVGTEDVEGINFVQKGYWVNLVSTHDVDAYLHQSDDSRVNLKIKKGSQNICVETPGVHELQFVNSCVLFGSSPVKIDTANTSPIFLKGEKYLLKGQIKVELGSQNGVDQLPENLVVDILNNEGTVTDSSTANIVVAQNEQSNTALYEYQVWANPGERLTFVPRDVRSKNEKKILFYPRQHQVKVAQDGCKASVPLFSGRPGLYIEGSVSPSLSDVSIKIIASGDSHNAQIKKNELAFATTTNEDGSFIGGPLYDDITYHIEASKSGYHVKKIGDNSFSCQKLGQISVHIHSKEDGRELFPSVLLSLSGEDGYRNNSISAGGGSFVFDNLFPGSFYLRPLLKEYAFSPAAQAVELGSGEAKKVVFQATRVAYSAMGVVTLLSGQPKEGVSVEARSDLKGYYEETVTDSSGSYRLRGLHPDTSYTIRVVAKNNGFDSSRIERASPDSVMVNVGYEDIKQLDFLVFEQPDTTLLTGSVDGNRIKEVYEHLRLEVRSASDPSKVESSSPLSLSNFFQVKGLSRGKHLLQLRSVLSPSVLRFESEVIEVDLEKNTQIHVGFLRFRVDDEHHKQELTPAPVYPLIIGVLVIALFISMPRLKDIYQSNVGVLVPGPSASTKKAVRKKTF</sequence>
<dbReference type="EMBL" id="BKCJ010001029">
    <property type="protein sequence ID" value="GEU38245.1"/>
    <property type="molecule type" value="Genomic_DNA"/>
</dbReference>
<dbReference type="Pfam" id="PF23660">
    <property type="entry name" value="NOMO_8th"/>
    <property type="match status" value="1"/>
</dbReference>
<evidence type="ECO:0000259" key="10">
    <source>
        <dbReference type="Pfam" id="PF22904"/>
    </source>
</evidence>
<dbReference type="Pfam" id="PF22898">
    <property type="entry name" value="NOMO1-like_1st"/>
    <property type="match status" value="1"/>
</dbReference>
<evidence type="ECO:0000259" key="9">
    <source>
        <dbReference type="Pfam" id="PF22902"/>
    </source>
</evidence>
<dbReference type="InterPro" id="IPR013783">
    <property type="entry name" value="Ig-like_fold"/>
</dbReference>
<dbReference type="Gene3D" id="3.30.420.100">
    <property type="match status" value="1"/>
</dbReference>
<evidence type="ECO:0000259" key="11">
    <source>
        <dbReference type="Pfam" id="PF23141"/>
    </source>
</evidence>
<evidence type="ECO:0000256" key="1">
    <source>
        <dbReference type="ARBA" id="ARBA00004115"/>
    </source>
</evidence>
<dbReference type="Gene3D" id="2.60.40.10">
    <property type="entry name" value="Immunoglobulins"/>
    <property type="match status" value="2"/>
</dbReference>
<evidence type="ECO:0000256" key="6">
    <source>
        <dbReference type="ARBA" id="ARBA00023136"/>
    </source>
</evidence>
<dbReference type="CDD" id="cd00063">
    <property type="entry name" value="FN3"/>
    <property type="match status" value="1"/>
</dbReference>
<dbReference type="GO" id="GO:0005789">
    <property type="term" value="C:endoplasmic reticulum membrane"/>
    <property type="evidence" value="ECO:0007669"/>
    <property type="project" value="UniProtKB-SubCell"/>
</dbReference>
<evidence type="ECO:0000256" key="3">
    <source>
        <dbReference type="ARBA" id="ARBA00022729"/>
    </source>
</evidence>
<keyword evidence="4" id="KW-0256">Endoplasmic reticulum</keyword>
<dbReference type="Pfam" id="PF23194">
    <property type="entry name" value="NOMO_5th"/>
    <property type="match status" value="1"/>
</dbReference>
<dbReference type="Gene3D" id="2.60.40.1120">
    <property type="entry name" value="Carboxypeptidase-like, regulatory domain"/>
    <property type="match status" value="1"/>
</dbReference>
<dbReference type="InterPro" id="IPR051417">
    <property type="entry name" value="SDr/BOS_complex"/>
</dbReference>
<dbReference type="PANTHER" id="PTHR23303">
    <property type="entry name" value="CARBOXYPEPTIDASE REGULATORY REGION-CONTAINING"/>
    <property type="match status" value="1"/>
</dbReference>
<dbReference type="Pfam" id="PF22902">
    <property type="entry name" value="NOMO1-like_9th"/>
    <property type="match status" value="1"/>
</dbReference>
<dbReference type="SUPFAM" id="SSF117074">
    <property type="entry name" value="Hypothetical protein PA1324"/>
    <property type="match status" value="1"/>
</dbReference>
<dbReference type="InterPro" id="IPR055073">
    <property type="entry name" value="NOMO1-like_9th"/>
</dbReference>
<dbReference type="InterPro" id="IPR056189">
    <property type="entry name" value="NOMO_3rd"/>
</dbReference>
<evidence type="ECO:0000256" key="2">
    <source>
        <dbReference type="ARBA" id="ARBA00022692"/>
    </source>
</evidence>
<feature type="domain" description="NOMO seventh transthyretin-like" evidence="11">
    <location>
        <begin position="779"/>
        <end position="851"/>
    </location>
</feature>
<dbReference type="SUPFAM" id="SSF49452">
    <property type="entry name" value="Starch-binding domain-like"/>
    <property type="match status" value="1"/>
</dbReference>
<dbReference type="SUPFAM" id="SSF53137">
    <property type="entry name" value="Translational machinery components"/>
    <property type="match status" value="1"/>
</dbReference>
<organism evidence="17">
    <name type="scientific">Tanacetum cinerariifolium</name>
    <name type="common">Dalmatian daisy</name>
    <name type="synonym">Chrysanthemum cinerariifolium</name>
    <dbReference type="NCBI Taxonomy" id="118510"/>
    <lineage>
        <taxon>Eukaryota</taxon>
        <taxon>Viridiplantae</taxon>
        <taxon>Streptophyta</taxon>
        <taxon>Embryophyta</taxon>
        <taxon>Tracheophyta</taxon>
        <taxon>Spermatophyta</taxon>
        <taxon>Magnoliopsida</taxon>
        <taxon>eudicotyledons</taxon>
        <taxon>Gunneridae</taxon>
        <taxon>Pentapetalae</taxon>
        <taxon>asterids</taxon>
        <taxon>campanulids</taxon>
        <taxon>Asterales</taxon>
        <taxon>Asteraceae</taxon>
        <taxon>Asteroideae</taxon>
        <taxon>Anthemideae</taxon>
        <taxon>Anthemidinae</taxon>
        <taxon>Tanacetum</taxon>
    </lineage>
</organism>
<keyword evidence="3" id="KW-0732">Signal</keyword>
<evidence type="ECO:0000259" key="15">
    <source>
        <dbReference type="Pfam" id="PF23660"/>
    </source>
</evidence>
<feature type="domain" description="NOMO eighth prealbumin-like" evidence="15">
    <location>
        <begin position="853"/>
        <end position="960"/>
    </location>
</feature>